<comment type="catalytic activity">
    <reaction evidence="4">
        <text>D-ribitol 5-phosphate + CTP + H(+) = CDP-L-ribitol + diphosphate</text>
        <dbReference type="Rhea" id="RHEA:12456"/>
        <dbReference type="ChEBI" id="CHEBI:15378"/>
        <dbReference type="ChEBI" id="CHEBI:33019"/>
        <dbReference type="ChEBI" id="CHEBI:37563"/>
        <dbReference type="ChEBI" id="CHEBI:57608"/>
        <dbReference type="ChEBI" id="CHEBI:57695"/>
        <dbReference type="EC" id="2.7.7.40"/>
    </reaction>
</comment>
<gene>
    <name evidence="5" type="primary">ispD2</name>
    <name evidence="4" type="synonym">tarI</name>
    <name evidence="5" type="ORF">A9Y57_01214</name>
</gene>
<proteinExistence type="inferred from homology"/>
<evidence type="ECO:0000313" key="6">
    <source>
        <dbReference type="Proteomes" id="UP000217465"/>
    </source>
</evidence>
<dbReference type="SUPFAM" id="SSF53448">
    <property type="entry name" value="Nucleotide-diphospho-sugar transferases"/>
    <property type="match status" value="1"/>
</dbReference>
<dbReference type="GO" id="GO:1902012">
    <property type="term" value="P:poly(ribitol phosphate) teichoic acid biosynthetic process"/>
    <property type="evidence" value="ECO:0007669"/>
    <property type="project" value="UniProtKB-UniRule"/>
</dbReference>
<dbReference type="InterPro" id="IPR034683">
    <property type="entry name" value="IspD/TarI"/>
</dbReference>
<dbReference type="CDD" id="cd02516">
    <property type="entry name" value="CDP-ME_synthetase"/>
    <property type="match status" value="1"/>
</dbReference>
<feature type="binding site" evidence="4">
    <location>
        <begin position="82"/>
        <end position="88"/>
    </location>
    <ligand>
        <name>CTP</name>
        <dbReference type="ChEBI" id="CHEBI:37563"/>
    </ligand>
</feature>
<dbReference type="Proteomes" id="UP000217465">
    <property type="component" value="Unassembled WGS sequence"/>
</dbReference>
<dbReference type="AlphaFoldDB" id="A0A854WD43"/>
<evidence type="ECO:0000313" key="5">
    <source>
        <dbReference type="EMBL" id="PCH12495.1"/>
    </source>
</evidence>
<name>A0A854WD43_9STRE</name>
<dbReference type="PANTHER" id="PTHR43015:SF1">
    <property type="entry name" value="D-RIBITOL-5-PHOSPHATE CYTIDYLYLTRANSFERASE"/>
    <property type="match status" value="1"/>
</dbReference>
<dbReference type="PROSITE" id="PS01295">
    <property type="entry name" value="ISPD"/>
    <property type="match status" value="1"/>
</dbReference>
<keyword evidence="1 4" id="KW-0808">Transferase</keyword>
<dbReference type="GO" id="GO:0050518">
    <property type="term" value="F:2-C-methyl-D-erythritol 4-phosphate cytidylyltransferase activity"/>
    <property type="evidence" value="ECO:0007669"/>
    <property type="project" value="UniProtKB-ARBA"/>
</dbReference>
<protein>
    <recommendedName>
        <fullName evidence="4">Ribitol-5-phosphate cytidylyltransferase</fullName>
        <ecNumber evidence="4">2.7.7.40</ecNumber>
    </recommendedName>
</protein>
<evidence type="ECO:0000256" key="2">
    <source>
        <dbReference type="ARBA" id="ARBA00022695"/>
    </source>
</evidence>
<feature type="site" description="Positions ribitol 5-phosphate for the nucleophilic attack" evidence="4">
    <location>
        <position position="217"/>
    </location>
</feature>
<evidence type="ECO:0000256" key="1">
    <source>
        <dbReference type="ARBA" id="ARBA00022679"/>
    </source>
</evidence>
<dbReference type="Pfam" id="PF01128">
    <property type="entry name" value="IspD"/>
    <property type="match status" value="1"/>
</dbReference>
<dbReference type="InterPro" id="IPR029044">
    <property type="entry name" value="Nucleotide-diphossugar_trans"/>
</dbReference>
<comment type="caution">
    <text evidence="5">The sequence shown here is derived from an EMBL/GenBank/DDBJ whole genome shotgun (WGS) entry which is preliminary data.</text>
</comment>
<dbReference type="InterPro" id="IPR034709">
    <property type="entry name" value="TarI"/>
</dbReference>
<feature type="site" description="Transition state stabilizer" evidence="4">
    <location>
        <position position="16"/>
    </location>
</feature>
<dbReference type="GO" id="GO:0071555">
    <property type="term" value="P:cell wall organization"/>
    <property type="evidence" value="ECO:0007669"/>
    <property type="project" value="UniProtKB-KW"/>
</dbReference>
<reference evidence="5 6" key="1">
    <citation type="submission" date="2016-06" db="EMBL/GenBank/DDBJ databases">
        <authorList>
            <person name="Haines A.N."/>
            <person name="Council K.R."/>
        </authorList>
    </citation>
    <scope>NUCLEOTIDE SEQUENCE [LARGE SCALE GENOMIC DNA]</scope>
    <source>
        <strain evidence="5 6">SP158-29</strain>
    </source>
</reference>
<organism evidence="5 6">
    <name type="scientific">Streptococcus parauberis</name>
    <dbReference type="NCBI Taxonomy" id="1348"/>
    <lineage>
        <taxon>Bacteria</taxon>
        <taxon>Bacillati</taxon>
        <taxon>Bacillota</taxon>
        <taxon>Bacilli</taxon>
        <taxon>Lactobacillales</taxon>
        <taxon>Streptococcaceae</taxon>
        <taxon>Streptococcus</taxon>
    </lineage>
</organism>
<comment type="similarity">
    <text evidence="4">Belongs to the IspD/TarI cytidylyltransferase family. TarI subfamily.</text>
</comment>
<dbReference type="NCBIfam" id="NF001183">
    <property type="entry name" value="PRK00155.1-3"/>
    <property type="match status" value="1"/>
</dbReference>
<dbReference type="InterPro" id="IPR018294">
    <property type="entry name" value="ISPD_synthase_CS"/>
</dbReference>
<comment type="caution">
    <text evidence="4">Lacks conserved residue(s) required for the propagation of feature annotation.</text>
</comment>
<feature type="site" description="Transition state stabilizer" evidence="4">
    <location>
        <position position="24"/>
    </location>
</feature>
<dbReference type="HAMAP" id="MF_02068">
    <property type="entry name" value="TarI"/>
    <property type="match status" value="1"/>
</dbReference>
<dbReference type="PANTHER" id="PTHR43015">
    <property type="entry name" value="D-RIBITOL-5-PHOSPHATE CYTIDYLYLTRANSFERASE"/>
    <property type="match status" value="1"/>
</dbReference>
<dbReference type="GO" id="GO:0008299">
    <property type="term" value="P:isoprenoid biosynthetic process"/>
    <property type="evidence" value="ECO:0007669"/>
    <property type="project" value="InterPro"/>
</dbReference>
<feature type="site" description="Positions ribitol 5-phosphate for the nucleophilic attack" evidence="4">
    <location>
        <position position="160"/>
    </location>
</feature>
<keyword evidence="3 4" id="KW-0777">Teichoic acid biosynthesis</keyword>
<dbReference type="UniPathway" id="UPA00790"/>
<sequence>MSKVSAVIFAGGTGSRMNTKTKPKQFLELHGKPIIIHTLEHFENHPEVDQVVVVCIEGWENYLKKLLTKFHITKVIAIVNGGETGQMSIFNGLNELMNIENGKDDIVLIHDGVRPLINDRIISDNISLVRQKGNAITVKPVIETVIKVGDFNEIIDVVDRDSCQTAVAPQSFLLNDIYNLHLMAQNEEKFNLTDSASLARYYGKILYTVMGGPENIKITTPSDFYIFRAIYDLRENEQILGYSE</sequence>
<comment type="function">
    <text evidence="4">Catalyzes the transfer of the cytidylyl group of CTP to D-ribitol 5-phosphate.</text>
</comment>
<evidence type="ECO:0000256" key="3">
    <source>
        <dbReference type="ARBA" id="ARBA00022944"/>
    </source>
</evidence>
<dbReference type="EMBL" id="NSGR01000008">
    <property type="protein sequence ID" value="PCH12495.1"/>
    <property type="molecule type" value="Genomic_DNA"/>
</dbReference>
<comment type="pathway">
    <text evidence="4">Cell wall biogenesis; poly(ribitol phosphate) teichoic acid biosynthesis.</text>
</comment>
<keyword evidence="2 4" id="KW-0548">Nucleotidyltransferase</keyword>
<evidence type="ECO:0000256" key="4">
    <source>
        <dbReference type="HAMAP-Rule" id="MF_02068"/>
    </source>
</evidence>
<dbReference type="GO" id="GO:0047349">
    <property type="term" value="F:D-ribitol-5-phosphate cytidylyltransferase activity"/>
    <property type="evidence" value="ECO:0007669"/>
    <property type="project" value="UniProtKB-UniRule"/>
</dbReference>
<dbReference type="FunFam" id="3.90.550.10:FF:000003">
    <property type="entry name" value="2-C-methyl-D-erythritol 4-phosphate cytidylyltransferase"/>
    <property type="match status" value="1"/>
</dbReference>
<feature type="binding site" evidence="4">
    <location>
        <begin position="9"/>
        <end position="12"/>
    </location>
    <ligand>
        <name>CTP</name>
        <dbReference type="ChEBI" id="CHEBI:37563"/>
    </ligand>
</feature>
<keyword evidence="4" id="KW-0961">Cell wall biogenesis/degradation</keyword>
<dbReference type="EC" id="2.7.7.40" evidence="4"/>
<accession>A0A854WD43</accession>
<dbReference type="RefSeq" id="WP_096633598.1">
    <property type="nucleotide sequence ID" value="NZ_NSGR01000008.1"/>
</dbReference>
<dbReference type="Gene3D" id="3.90.550.10">
    <property type="entry name" value="Spore Coat Polysaccharide Biosynthesis Protein SpsA, Chain A"/>
    <property type="match status" value="1"/>
</dbReference>
<dbReference type="GO" id="GO:0005829">
    <property type="term" value="C:cytosol"/>
    <property type="evidence" value="ECO:0007669"/>
    <property type="project" value="TreeGrafter"/>
</dbReference>